<organism evidence="2">
    <name type="scientific">Aceria tosichella</name>
    <name type="common">wheat curl mite</name>
    <dbReference type="NCBI Taxonomy" id="561515"/>
    <lineage>
        <taxon>Eukaryota</taxon>
        <taxon>Metazoa</taxon>
        <taxon>Ecdysozoa</taxon>
        <taxon>Arthropoda</taxon>
        <taxon>Chelicerata</taxon>
        <taxon>Arachnida</taxon>
        <taxon>Acari</taxon>
        <taxon>Acariformes</taxon>
        <taxon>Trombidiformes</taxon>
        <taxon>Prostigmata</taxon>
        <taxon>Eupodina</taxon>
        <taxon>Eriophyoidea</taxon>
        <taxon>Eriophyidae</taxon>
        <taxon>Eriophyinae</taxon>
        <taxon>Aceriini</taxon>
        <taxon>Aceria</taxon>
    </lineage>
</organism>
<gene>
    <name evidence="2" type="ORF">g.13873</name>
</gene>
<dbReference type="SUPFAM" id="SSF49468">
    <property type="entry name" value="VHL"/>
    <property type="match status" value="1"/>
</dbReference>
<feature type="domain" description="von Hippel-Lindau disease tumour suppressor beta" evidence="1">
    <location>
        <begin position="33"/>
        <end position="88"/>
    </location>
</feature>
<dbReference type="Gene3D" id="2.60.40.780">
    <property type="entry name" value="von Hippel-Lindau disease tumour suppressor, beta domain"/>
    <property type="match status" value="1"/>
</dbReference>
<evidence type="ECO:0000259" key="1">
    <source>
        <dbReference type="Pfam" id="PF01847"/>
    </source>
</evidence>
<dbReference type="InterPro" id="IPR024053">
    <property type="entry name" value="VHL_beta_dom"/>
</dbReference>
<protein>
    <recommendedName>
        <fullName evidence="1">von Hippel-Lindau disease tumour suppressor beta domain-containing protein</fullName>
    </recommendedName>
</protein>
<reference evidence="2" key="1">
    <citation type="submission" date="2018-10" db="EMBL/GenBank/DDBJ databases">
        <title>Transcriptome assembly of Aceria tosichella (Wheat curl mite) Type 2.</title>
        <authorList>
            <person name="Scully E.D."/>
            <person name="Geib S.M."/>
            <person name="Palmer N.A."/>
            <person name="Gupta A.K."/>
            <person name="Sarath G."/>
            <person name="Tatineni S."/>
        </authorList>
    </citation>
    <scope>NUCLEOTIDE SEQUENCE</scope>
    <source>
        <strain evidence="2">LincolnNE</strain>
    </source>
</reference>
<proteinExistence type="predicted"/>
<name>A0A6G1S8G4_9ACAR</name>
<dbReference type="Pfam" id="PF01847">
    <property type="entry name" value="VHL"/>
    <property type="match status" value="1"/>
</dbReference>
<dbReference type="InterPro" id="IPR036208">
    <property type="entry name" value="VHL_sf"/>
</dbReference>
<evidence type="ECO:0000313" key="2">
    <source>
        <dbReference type="EMBL" id="MDE46659.1"/>
    </source>
</evidence>
<sequence>MDEDSQQKKENKPFYDLHLDLRSIKTDLRPESDCFVRFHNCTNKDITPYWINFSGKPVKYPTIKRGLSLTFNTYVNHLFFFKTSSNDNNDNDYDNGSRSQRQRQQQLSNKVLAIPREALDSACNATNYNYRPLHDHEDRAERLKICPMCIYVIKRYRRRPIKNPCHHYSGEARLSSSDIGIRSHTNFNPVGDLIYSCSDNTHHECHSKLRRDIYLVESFYNLRERCFLQIRGMPFALVAGARGGLPVLPGSVFRDYIEFANAYDKCKIDTD</sequence>
<accession>A0A6G1S8G4</accession>
<dbReference type="InterPro" id="IPR037140">
    <property type="entry name" value="VHL_beta_dom_sf"/>
</dbReference>
<dbReference type="AlphaFoldDB" id="A0A6G1S8G4"/>
<dbReference type="EMBL" id="GGYP01001888">
    <property type="protein sequence ID" value="MDE46659.1"/>
    <property type="molecule type" value="Transcribed_RNA"/>
</dbReference>